<name>A0A4Y9Z7Y9_9AGAM</name>
<dbReference type="AlphaFoldDB" id="A0A4Y9Z7Y9"/>
<evidence type="ECO:0000313" key="3">
    <source>
        <dbReference type="EMBL" id="TFY69948.1"/>
    </source>
</evidence>
<dbReference type="Proteomes" id="UP000298327">
    <property type="component" value="Unassembled WGS sequence"/>
</dbReference>
<keyword evidence="1" id="KW-0175">Coiled coil</keyword>
<feature type="coiled-coil region" evidence="1">
    <location>
        <begin position="222"/>
        <end position="249"/>
    </location>
</feature>
<gene>
    <name evidence="3" type="ORF">EVG20_g2935</name>
</gene>
<sequence length="587" mass="66411">MVPTAQQGTGPCQGEHHLFVLNSAKVYMAYPNSPGGLPRSLYRDMSSMHIASPRAGHASVSPYPRPSDNAHALGSPLRSLPPDLYNGMSSMHVSSPYQSRAGHPPVACTTPMHTPVDQELSEPYLPSGCMDMHNPYYDYLSTPARAAQHQDRQSTMKYPKVEHASRPLWRDIRQPASAIGNTPQDFAAGSRLNFVKTENTEPDETDWFAVAFPESSQIGLQAMLDEKDARDAKEEKERAEREVGFEQELAERPNDPKLLKMREDRHATFRCIRRVRQVAFLRPRRDVDKTAHKSSMPTTGYCNGRPRFSAPFSTDIRLPSWELALSSGKEAEILSSRYDGLGLARLVVRSSLYGAIASDGFKVTQRSSGMAYPSTPGGLPSTLYRDMSSLRIASPRAGHARASPYPHPSDNAHATGSPRRSLPPDMYNGMLSMYVSSPYQSHAGLPPVASTIPMQAPVDQRLDESHSNYVDMRNPYYEYHPTSARTAQYQDRKSTMKDPKIGLQAVLDEQRAYDEEEDRKSAEFDRMFEKQLEERPNDPTLLQFLEKRQSSSRQLQYCKQFNHYVLKQEWYWKERDKRKEVLRCSQD</sequence>
<evidence type="ECO:0000256" key="2">
    <source>
        <dbReference type="SAM" id="MobiDB-lite"/>
    </source>
</evidence>
<feature type="region of interest" description="Disordered" evidence="2">
    <location>
        <begin position="55"/>
        <end position="76"/>
    </location>
</feature>
<accession>A0A4Y9Z7Y9</accession>
<evidence type="ECO:0000256" key="1">
    <source>
        <dbReference type="SAM" id="Coils"/>
    </source>
</evidence>
<feature type="region of interest" description="Disordered" evidence="2">
    <location>
        <begin position="396"/>
        <end position="423"/>
    </location>
</feature>
<comment type="caution">
    <text evidence="3">The sequence shown here is derived from an EMBL/GenBank/DDBJ whole genome shotgun (WGS) entry which is preliminary data.</text>
</comment>
<dbReference type="EMBL" id="SEOQ01000124">
    <property type="protein sequence ID" value="TFY69948.1"/>
    <property type="molecule type" value="Genomic_DNA"/>
</dbReference>
<reference evidence="3 4" key="1">
    <citation type="submission" date="2019-02" db="EMBL/GenBank/DDBJ databases">
        <title>Genome sequencing of the rare red list fungi Dentipellis fragilis.</title>
        <authorList>
            <person name="Buettner E."/>
            <person name="Kellner H."/>
        </authorList>
    </citation>
    <scope>NUCLEOTIDE SEQUENCE [LARGE SCALE GENOMIC DNA]</scope>
    <source>
        <strain evidence="3 4">DSM 105465</strain>
    </source>
</reference>
<organism evidence="3 4">
    <name type="scientific">Dentipellis fragilis</name>
    <dbReference type="NCBI Taxonomy" id="205917"/>
    <lineage>
        <taxon>Eukaryota</taxon>
        <taxon>Fungi</taxon>
        <taxon>Dikarya</taxon>
        <taxon>Basidiomycota</taxon>
        <taxon>Agaricomycotina</taxon>
        <taxon>Agaricomycetes</taxon>
        <taxon>Russulales</taxon>
        <taxon>Hericiaceae</taxon>
        <taxon>Dentipellis</taxon>
    </lineage>
</organism>
<keyword evidence="4" id="KW-1185">Reference proteome</keyword>
<protein>
    <submittedName>
        <fullName evidence="3">Uncharacterized protein</fullName>
    </submittedName>
</protein>
<proteinExistence type="predicted"/>
<evidence type="ECO:0000313" key="4">
    <source>
        <dbReference type="Proteomes" id="UP000298327"/>
    </source>
</evidence>